<dbReference type="Pfam" id="PF00561">
    <property type="entry name" value="Abhydrolase_1"/>
    <property type="match status" value="1"/>
</dbReference>
<dbReference type="InterPro" id="IPR000073">
    <property type="entry name" value="AB_hydrolase_1"/>
</dbReference>
<accession>A0A1H6RBP8</accession>
<dbReference type="Gene3D" id="3.40.50.1820">
    <property type="entry name" value="alpha/beta hydrolase"/>
    <property type="match status" value="1"/>
</dbReference>
<evidence type="ECO:0000259" key="1">
    <source>
        <dbReference type="Pfam" id="PF00561"/>
    </source>
</evidence>
<dbReference type="Proteomes" id="UP000183077">
    <property type="component" value="Unassembled WGS sequence"/>
</dbReference>
<evidence type="ECO:0000313" key="2">
    <source>
        <dbReference type="EMBL" id="SEI53173.1"/>
    </source>
</evidence>
<name>A0A1H6RBP8_9FLAO</name>
<organism evidence="2 3">
    <name type="scientific">Myroides marinus</name>
    <dbReference type="NCBI Taxonomy" id="703342"/>
    <lineage>
        <taxon>Bacteria</taxon>
        <taxon>Pseudomonadati</taxon>
        <taxon>Bacteroidota</taxon>
        <taxon>Flavobacteriia</taxon>
        <taxon>Flavobacteriales</taxon>
        <taxon>Flavobacteriaceae</taxon>
        <taxon>Myroides</taxon>
    </lineage>
</organism>
<dbReference type="PANTHER" id="PTHR43798">
    <property type="entry name" value="MONOACYLGLYCEROL LIPASE"/>
    <property type="match status" value="1"/>
</dbReference>
<dbReference type="InterPro" id="IPR029058">
    <property type="entry name" value="AB_hydrolase_fold"/>
</dbReference>
<gene>
    <name evidence="2" type="ORF">SAMN04488018_101408</name>
</gene>
<dbReference type="EMBL" id="FNYS01000001">
    <property type="protein sequence ID" value="SEI53173.1"/>
    <property type="molecule type" value="Genomic_DNA"/>
</dbReference>
<reference evidence="2 3" key="1">
    <citation type="submission" date="2016-10" db="EMBL/GenBank/DDBJ databases">
        <authorList>
            <person name="de Groot N.N."/>
        </authorList>
    </citation>
    <scope>NUCLEOTIDE SEQUENCE [LARGE SCALE GENOMIC DNA]</scope>
    <source>
        <strain evidence="2 3">DSM 23048</strain>
    </source>
</reference>
<protein>
    <submittedName>
        <fullName evidence="2">Pimeloyl-ACP methyl ester carboxylesterase</fullName>
    </submittedName>
</protein>
<sequence>MMGTTKILYKNTNISYTERGKGNTLVFLHGFLEDNTMWEYYLDYFAQKNKVIAIDLLGHGDSGCIGYIHSMEDMADMVYAIISSLKIKKLTLIGHSMGGYVSLAFGELYPDYVKKIVLVSSSTRADSADRKINRDRALEVIKKNSDLFVTMAINNTFLAETRITHAKEVEHHLEIALKTPKQGIIAAIEGMKSRTDREVLLHFAPYPIKMIVGTSDPVISPQEIQKEIEGTDTEVFEINSGHMPQIEAKEELLEALTNSLK</sequence>
<feature type="domain" description="AB hydrolase-1" evidence="1">
    <location>
        <begin position="24"/>
        <end position="247"/>
    </location>
</feature>
<dbReference type="AlphaFoldDB" id="A0A1H6RBP8"/>
<dbReference type="InterPro" id="IPR050266">
    <property type="entry name" value="AB_hydrolase_sf"/>
</dbReference>
<proteinExistence type="predicted"/>
<evidence type="ECO:0000313" key="3">
    <source>
        <dbReference type="Proteomes" id="UP000183077"/>
    </source>
</evidence>
<dbReference type="SUPFAM" id="SSF53474">
    <property type="entry name" value="alpha/beta-Hydrolases"/>
    <property type="match status" value="1"/>
</dbReference>
<dbReference type="PRINTS" id="PR00111">
    <property type="entry name" value="ABHYDROLASE"/>
</dbReference>